<feature type="region of interest" description="Disordered" evidence="1">
    <location>
        <begin position="191"/>
        <end position="218"/>
    </location>
</feature>
<evidence type="ECO:0000313" key="2">
    <source>
        <dbReference type="EMBL" id="AIG76670.1"/>
    </source>
</evidence>
<dbReference type="eggNOG" id="COG2329">
    <property type="taxonomic scope" value="Bacteria"/>
</dbReference>
<reference evidence="2 3" key="1">
    <citation type="journal article" date="2014" name="J. Biotechnol.">
        <title>Complete genome sequence of the actinobacterium Amycolatopsis japonica MG417-CF17(T) (=DSM 44213T) producing (S,S)-N,N'-ethylenediaminedisuccinic acid.</title>
        <authorList>
            <person name="Stegmann E."/>
            <person name="Albersmeier A."/>
            <person name="Spohn M."/>
            <person name="Gert H."/>
            <person name="Weber T."/>
            <person name="Wohlleben W."/>
            <person name="Kalinowski J."/>
            <person name="Ruckert C."/>
        </authorList>
    </citation>
    <scope>NUCLEOTIDE SEQUENCE [LARGE SCALE GENOMIC DNA]</scope>
    <source>
        <strain evidence="3">MG417-CF17 (DSM 44213)</strain>
    </source>
</reference>
<name>A0A075V1Y7_9PSEU</name>
<dbReference type="KEGG" id="aja:AJAP_19035"/>
<evidence type="ECO:0008006" key="4">
    <source>
        <dbReference type="Google" id="ProtNLM"/>
    </source>
</evidence>
<dbReference type="STRING" id="208439.AJAP_19035"/>
<protein>
    <recommendedName>
        <fullName evidence="4">DUF4865 domain-containing protein</fullName>
    </recommendedName>
</protein>
<evidence type="ECO:0000256" key="1">
    <source>
        <dbReference type="SAM" id="MobiDB-lite"/>
    </source>
</evidence>
<dbReference type="EMBL" id="CP008953">
    <property type="protein sequence ID" value="AIG76670.1"/>
    <property type="molecule type" value="Genomic_DNA"/>
</dbReference>
<evidence type="ECO:0000313" key="3">
    <source>
        <dbReference type="Proteomes" id="UP000028492"/>
    </source>
</evidence>
<sequence>MYGMHAMQYEITLPADYDMGIIRDRVATRGHLLDDFGGLGLKVYGIRERGVDGSTLNQYSPFYLWHDEAGMNAFLFGGPFSGIVESFGRPAVQHWTVLGFEEGPAFGSSPVAAGKHIVRIPDETDPVAFLGEALDGLREHLRQDGAHSGALAVDPRTWQVVRYSLWADEAPESDEVRYQILHLSSPHLEQLRRGRQWDQPSNAANNAPGSASGGPAGH</sequence>
<organism evidence="2 3">
    <name type="scientific">Amycolatopsis japonica</name>
    <dbReference type="NCBI Taxonomy" id="208439"/>
    <lineage>
        <taxon>Bacteria</taxon>
        <taxon>Bacillati</taxon>
        <taxon>Actinomycetota</taxon>
        <taxon>Actinomycetes</taxon>
        <taxon>Pseudonocardiales</taxon>
        <taxon>Pseudonocardiaceae</taxon>
        <taxon>Amycolatopsis</taxon>
        <taxon>Amycolatopsis japonica group</taxon>
    </lineage>
</organism>
<keyword evidence="3" id="KW-1185">Reference proteome</keyword>
<proteinExistence type="predicted"/>
<gene>
    <name evidence="2" type="ORF">AJAP_19035</name>
</gene>
<dbReference type="AlphaFoldDB" id="A0A075V1Y7"/>
<dbReference type="InterPro" id="IPR032349">
    <property type="entry name" value="DUF4865"/>
</dbReference>
<accession>A0A075V1Y7</accession>
<dbReference type="Proteomes" id="UP000028492">
    <property type="component" value="Chromosome"/>
</dbReference>
<feature type="compositionally biased region" description="Low complexity" evidence="1">
    <location>
        <begin position="200"/>
        <end position="210"/>
    </location>
</feature>
<dbReference type="HOGENOM" id="CLU_087283_0_0_11"/>
<dbReference type="Pfam" id="PF16157">
    <property type="entry name" value="DUF4865"/>
    <property type="match status" value="1"/>
</dbReference>